<dbReference type="InterPro" id="IPR053280">
    <property type="entry name" value="Aerolysin-like_pore-former"/>
</dbReference>
<dbReference type="Pfam" id="PF03318">
    <property type="entry name" value="ETX_MTX2"/>
    <property type="match status" value="1"/>
</dbReference>
<feature type="region of interest" description="Disordered" evidence="1">
    <location>
        <begin position="285"/>
        <end position="336"/>
    </location>
</feature>
<dbReference type="OrthoDB" id="1495556at2"/>
<dbReference type="PANTHER" id="PTHR34007">
    <property type="entry name" value="AEROLYSIN-LIKE PROTEIN-RELATED"/>
    <property type="match status" value="1"/>
</dbReference>
<dbReference type="Gene3D" id="2.170.15.10">
    <property type="entry name" value="Proaerolysin, chain A, domain 3"/>
    <property type="match status" value="1"/>
</dbReference>
<evidence type="ECO:0000313" key="3">
    <source>
        <dbReference type="Proteomes" id="UP000327000"/>
    </source>
</evidence>
<reference evidence="2 3" key="1">
    <citation type="journal article" date="2019" name="Microb. Cell Fact.">
        <title>Exploring novel herbicidin analogues by transcriptional regulator overexpression and MS/MS molecular networking.</title>
        <authorList>
            <person name="Shi Y."/>
            <person name="Gu R."/>
            <person name="Li Y."/>
            <person name="Wang X."/>
            <person name="Ren W."/>
            <person name="Li X."/>
            <person name="Wang L."/>
            <person name="Xie Y."/>
            <person name="Hong B."/>
        </authorList>
    </citation>
    <scope>NUCLEOTIDE SEQUENCE [LARGE SCALE GENOMIC DNA]</scope>
    <source>
        <strain evidence="2 3">US-43</strain>
    </source>
</reference>
<dbReference type="CDD" id="cd20237">
    <property type="entry name" value="PFM_LIN24-like"/>
    <property type="match status" value="1"/>
</dbReference>
<keyword evidence="3" id="KW-1185">Reference proteome</keyword>
<sequence length="336" mass="36374">MASSGTVPHSLRRGIMSDLTELQTITDVWAAFACFSVGSKGAWFTASTDYKAHHDTDKPEHLGKQVKVELSNVRYDLGNEVLTNSWDNVDSVVVTNDTSLEQSTSRTFSKELGESYSATVTRTVKVGVEVSGSLGIEKVASAGVKISMEATYSKAETNTKTEKRTWTLSTPVKVPAHSTVTAIMQVNERSLEIRWAADVKLTGYVAVWFNTKVDLNNKGGNDKHNLWFVPIQEVFAEMDGFTKNGIFRSAMQNGGLNPDTFLDGYSWSSVGVVTTGEGNFKGNYGTDSRIVFKQGPPVPHQSPDSLPDSPANPPAVYENPALPGDDESSQPAPAAT</sequence>
<dbReference type="InterPro" id="IPR004991">
    <property type="entry name" value="Aerolysin-like"/>
</dbReference>
<proteinExistence type="predicted"/>
<protein>
    <recommendedName>
        <fullName evidence="4">Cytotoxin leucocidin</fullName>
    </recommendedName>
</protein>
<accession>A0A5N5VZK4</accession>
<dbReference type="Proteomes" id="UP000327000">
    <property type="component" value="Unassembled WGS sequence"/>
</dbReference>
<dbReference type="PANTHER" id="PTHR34007:SF1">
    <property type="entry name" value="AEROLYSIN-LIKE PROTEIN-RELATED"/>
    <property type="match status" value="1"/>
</dbReference>
<evidence type="ECO:0000256" key="1">
    <source>
        <dbReference type="SAM" id="MobiDB-lite"/>
    </source>
</evidence>
<organism evidence="2 3">
    <name type="scientific">Streptomyces mobaraensis</name>
    <name type="common">Streptoverticillium mobaraense</name>
    <dbReference type="NCBI Taxonomy" id="35621"/>
    <lineage>
        <taxon>Bacteria</taxon>
        <taxon>Bacillati</taxon>
        <taxon>Actinomycetota</taxon>
        <taxon>Actinomycetes</taxon>
        <taxon>Kitasatosporales</taxon>
        <taxon>Streptomycetaceae</taxon>
        <taxon>Streptomyces</taxon>
    </lineage>
</organism>
<evidence type="ECO:0000313" key="2">
    <source>
        <dbReference type="EMBL" id="KAB7834342.1"/>
    </source>
</evidence>
<comment type="caution">
    <text evidence="2">The sequence shown here is derived from an EMBL/GenBank/DDBJ whole genome shotgun (WGS) entry which is preliminary data.</text>
</comment>
<evidence type="ECO:0008006" key="4">
    <source>
        <dbReference type="Google" id="ProtNLM"/>
    </source>
</evidence>
<dbReference type="SUPFAM" id="SSF56973">
    <property type="entry name" value="Aerolisin/ETX pore-forming domain"/>
    <property type="match status" value="1"/>
</dbReference>
<dbReference type="AlphaFoldDB" id="A0A5N5VZK4"/>
<gene>
    <name evidence="2" type="ORF">FRZ00_30590</name>
</gene>
<dbReference type="EMBL" id="VOKX01000116">
    <property type="protein sequence ID" value="KAB7834342.1"/>
    <property type="molecule type" value="Genomic_DNA"/>
</dbReference>
<name>A0A5N5VZK4_STRMB</name>